<dbReference type="Pfam" id="PF00583">
    <property type="entry name" value="Acetyltransf_1"/>
    <property type="match status" value="1"/>
</dbReference>
<comment type="caution">
    <text evidence="2">The sequence shown here is derived from an EMBL/GenBank/DDBJ whole genome shotgun (WGS) entry which is preliminary data.</text>
</comment>
<evidence type="ECO:0000313" key="3">
    <source>
        <dbReference type="Proteomes" id="UP001652445"/>
    </source>
</evidence>
<organism evidence="2 3">
    <name type="scientific">Paenibacillus baimaensis</name>
    <dbReference type="NCBI Taxonomy" id="2982185"/>
    <lineage>
        <taxon>Bacteria</taxon>
        <taxon>Bacillati</taxon>
        <taxon>Bacillota</taxon>
        <taxon>Bacilli</taxon>
        <taxon>Bacillales</taxon>
        <taxon>Paenibacillaceae</taxon>
        <taxon>Paenibacillus</taxon>
    </lineage>
</organism>
<dbReference type="InterPro" id="IPR016181">
    <property type="entry name" value="Acyl_CoA_acyltransferase"/>
</dbReference>
<dbReference type="EMBL" id="JAOQIO010000011">
    <property type="protein sequence ID" value="MCU6791687.1"/>
    <property type="molecule type" value="Genomic_DNA"/>
</dbReference>
<proteinExistence type="predicted"/>
<reference evidence="2 3" key="1">
    <citation type="submission" date="2022-09" db="EMBL/GenBank/DDBJ databases">
        <authorList>
            <person name="Han X.L."/>
            <person name="Wang Q."/>
            <person name="Lu T."/>
        </authorList>
    </citation>
    <scope>NUCLEOTIDE SEQUENCE [LARGE SCALE GENOMIC DNA]</scope>
    <source>
        <strain evidence="2 3">WQ 127069</strain>
    </source>
</reference>
<dbReference type="SUPFAM" id="SSF55729">
    <property type="entry name" value="Acyl-CoA N-acyltransferases (Nat)"/>
    <property type="match status" value="1"/>
</dbReference>
<dbReference type="RefSeq" id="WP_262683193.1">
    <property type="nucleotide sequence ID" value="NZ_JAOQIO010000011.1"/>
</dbReference>
<name>A0ABT2UAM8_9BACL</name>
<gene>
    <name evidence="2" type="ORF">OB236_06035</name>
</gene>
<dbReference type="PROSITE" id="PS51186">
    <property type="entry name" value="GNAT"/>
    <property type="match status" value="1"/>
</dbReference>
<feature type="domain" description="N-acetyltransferase" evidence="1">
    <location>
        <begin position="18"/>
        <end position="165"/>
    </location>
</feature>
<evidence type="ECO:0000313" key="2">
    <source>
        <dbReference type="EMBL" id="MCU6791687.1"/>
    </source>
</evidence>
<accession>A0ABT2UAM8</accession>
<dbReference type="InterPro" id="IPR000182">
    <property type="entry name" value="GNAT_dom"/>
</dbReference>
<sequence length="165" mass="19694">MSKVIFQVHAMQNERDAERVSQFFLSKDAFDDQNHTPGELVHFSKWPRESLQIPNHRHWYVENEDKQIIAVISTRENEHRTGGYLWDYLVVHKGYRNLGIAKQLYETMLEFIEQQSGRYILTYTCDLPQYASVQNMFAKLGFQLIGNYPNYYYEGEARLAYWKKL</sequence>
<dbReference type="Proteomes" id="UP001652445">
    <property type="component" value="Unassembled WGS sequence"/>
</dbReference>
<keyword evidence="3" id="KW-1185">Reference proteome</keyword>
<evidence type="ECO:0000259" key="1">
    <source>
        <dbReference type="PROSITE" id="PS51186"/>
    </source>
</evidence>
<dbReference type="Gene3D" id="3.40.630.30">
    <property type="match status" value="1"/>
</dbReference>
<protein>
    <submittedName>
        <fullName evidence="2">GNAT family N-acetyltransferase</fullName>
    </submittedName>
</protein>
<dbReference type="CDD" id="cd04301">
    <property type="entry name" value="NAT_SF"/>
    <property type="match status" value="1"/>
</dbReference>